<dbReference type="GO" id="GO:0005886">
    <property type="term" value="C:plasma membrane"/>
    <property type="evidence" value="ECO:0007669"/>
    <property type="project" value="TreeGrafter"/>
</dbReference>
<evidence type="ECO:0000256" key="3">
    <source>
        <dbReference type="ARBA" id="ARBA00022679"/>
    </source>
</evidence>
<dbReference type="Pfam" id="PF01553">
    <property type="entry name" value="Acyltransferase"/>
    <property type="match status" value="1"/>
</dbReference>
<dbReference type="PANTHER" id="PTHR12563">
    <property type="entry name" value="GLYCEROL-3-PHOSPHATE ACYLTRANSFERASE"/>
    <property type="match status" value="1"/>
</dbReference>
<dbReference type="Pfam" id="PF19277">
    <property type="entry name" value="GPAT_C"/>
    <property type="match status" value="1"/>
</dbReference>
<dbReference type="InterPro" id="IPR045520">
    <property type="entry name" value="GPAT/DHAPAT_C"/>
</dbReference>
<dbReference type="GO" id="GO:0006629">
    <property type="term" value="P:lipid metabolic process"/>
    <property type="evidence" value="ECO:0007669"/>
    <property type="project" value="InterPro"/>
</dbReference>
<dbReference type="InterPro" id="IPR002123">
    <property type="entry name" value="Plipid/glycerol_acylTrfase"/>
</dbReference>
<feature type="domain" description="Phospholipid/glycerol acyltransferase" evidence="6">
    <location>
        <begin position="117"/>
        <end position="244"/>
    </location>
</feature>
<reference evidence="7" key="2">
    <citation type="journal article" date="2022" name="BMC Genomics">
        <title>Comparative genome analysis of mycobacteria focusing on tRNA and non-coding RNA.</title>
        <authorList>
            <person name="Behra P.R.K."/>
            <person name="Pettersson B.M.F."/>
            <person name="Ramesh M."/>
            <person name="Das S."/>
            <person name="Dasgupta S."/>
            <person name="Kirsebom L.A."/>
        </authorList>
    </citation>
    <scope>NUCLEOTIDE SEQUENCE</scope>
    <source>
        <strain evidence="7">DSM 45439</strain>
    </source>
</reference>
<evidence type="ECO:0000313" key="7">
    <source>
        <dbReference type="EMBL" id="MCV6992087.1"/>
    </source>
</evidence>
<dbReference type="CDD" id="cd07993">
    <property type="entry name" value="LPLAT_DHAPAT-like"/>
    <property type="match status" value="1"/>
</dbReference>
<dbReference type="PIRSF" id="PIRSF000437">
    <property type="entry name" value="GPAT_DHAPAT"/>
    <property type="match status" value="1"/>
</dbReference>
<dbReference type="RefSeq" id="WP_081264583.1">
    <property type="nucleotide sequence ID" value="NZ_JACKTG010000079.1"/>
</dbReference>
<name>A0AAW5SA98_MYCBC</name>
<dbReference type="InterPro" id="IPR022284">
    <property type="entry name" value="GPAT/DHAPAT"/>
</dbReference>
<evidence type="ECO:0000256" key="5">
    <source>
        <dbReference type="ARBA" id="ARBA00023315"/>
    </source>
</evidence>
<evidence type="ECO:0000259" key="6">
    <source>
        <dbReference type="SMART" id="SM00563"/>
    </source>
</evidence>
<keyword evidence="3" id="KW-0808">Transferase</keyword>
<keyword evidence="4" id="KW-0472">Membrane</keyword>
<evidence type="ECO:0000256" key="2">
    <source>
        <dbReference type="ARBA" id="ARBA00007937"/>
    </source>
</evidence>
<dbReference type="GO" id="GO:0008374">
    <property type="term" value="F:O-acyltransferase activity"/>
    <property type="evidence" value="ECO:0007669"/>
    <property type="project" value="InterPro"/>
</dbReference>
<evidence type="ECO:0000256" key="1">
    <source>
        <dbReference type="ARBA" id="ARBA00004184"/>
    </source>
</evidence>
<proteinExistence type="inferred from homology"/>
<dbReference type="Proteomes" id="UP001207588">
    <property type="component" value="Unassembled WGS sequence"/>
</dbReference>
<comment type="caution">
    <text evidence="7">The sequence shown here is derived from an EMBL/GenBank/DDBJ whole genome shotgun (WGS) entry which is preliminary data.</text>
</comment>
<dbReference type="SUPFAM" id="SSF69593">
    <property type="entry name" value="Glycerol-3-phosphate (1)-acyltransferase"/>
    <property type="match status" value="1"/>
</dbReference>
<accession>A0AAW5SA98</accession>
<organism evidence="7 8">
    <name type="scientific">Mycobacterium bouchedurhonense</name>
    <dbReference type="NCBI Taxonomy" id="701041"/>
    <lineage>
        <taxon>Bacteria</taxon>
        <taxon>Bacillati</taxon>
        <taxon>Actinomycetota</taxon>
        <taxon>Actinomycetes</taxon>
        <taxon>Mycobacteriales</taxon>
        <taxon>Mycobacteriaceae</taxon>
        <taxon>Mycobacterium</taxon>
        <taxon>Mycobacterium avium complex (MAC)</taxon>
    </lineage>
</organism>
<keyword evidence="5 7" id="KW-0012">Acyltransferase</keyword>
<dbReference type="AlphaFoldDB" id="A0AAW5SA98"/>
<dbReference type="InterPro" id="IPR041728">
    <property type="entry name" value="GPAT/DHAPAT_LPLAT"/>
</dbReference>
<comment type="subcellular location">
    <subcellularLocation>
        <location evidence="1">Endomembrane system</location>
        <topology evidence="1">Peripheral membrane protein</topology>
    </subcellularLocation>
</comment>
<evidence type="ECO:0000313" key="8">
    <source>
        <dbReference type="Proteomes" id="UP001207588"/>
    </source>
</evidence>
<dbReference type="GO" id="GO:0012505">
    <property type="term" value="C:endomembrane system"/>
    <property type="evidence" value="ECO:0007669"/>
    <property type="project" value="UniProtKB-SubCell"/>
</dbReference>
<dbReference type="SMART" id="SM00563">
    <property type="entry name" value="PlsC"/>
    <property type="match status" value="1"/>
</dbReference>
<protein>
    <submittedName>
        <fullName evidence="7">1-acyl-sn-glycerol-3-phosphate acyltransferase</fullName>
    </submittedName>
</protein>
<evidence type="ECO:0000256" key="4">
    <source>
        <dbReference type="ARBA" id="ARBA00023136"/>
    </source>
</evidence>
<sequence>MATTGSRLRRWGRLLGAPRRRNDSAVATPGDLPDVAALLVSDEFHAAAQTLAQQLGCDPTLVRAEAAGYVREMAATHDPVVLGAWHRIAAWLVRGYQIVADDASLAELRRLDQTNTLIFLTSHRSYLDEFALPPRLAQLGITPCYGMAGANLDFFPLGTLARRNGIVHVRRASGDAPVYRMALRVVVGRLVAAGNNLVWSIEGGRTRTGKLRPPRFGLLRYVTDAIESVAQSNALIVPVSIIYDQLPLHEVELMAHEARGTGKRPEDLWWLAQYARRLKARLGRIYLDFGAPIPVYDRLKSLRNDGLSDRQVMERLALDICHRINRITPVTTTAAVCVAMLGQDRALTLDEVCATVEPLAGYLSVRGWPVAGGADLTERATVSHTLESLVTSGVLKCYTRGPQTVWGIGTDQHLIAAVYRNSAVHVLVVRAIAEIALMILADTPGGDTRTAWRTALAVREILKFDFFFAARGEFAEELWNEVSLMTGSIQQRTDTLDARQAQQWLDDSNLIVAHLVLRPYVDAYRVVAEQLVTCAPSDPFDQDRFLDACLRLAKQWALQKRLASEESVSAEMFTAALKLAAHRGLIGPAAPHDDLVSRRREFADELDHLHHAIATLAAISDAAPTPQHSAPLSGHRG</sequence>
<dbReference type="PANTHER" id="PTHR12563:SF17">
    <property type="entry name" value="DIHYDROXYACETONE PHOSPHATE ACYLTRANSFERASE"/>
    <property type="match status" value="1"/>
</dbReference>
<reference evidence="7" key="1">
    <citation type="submission" date="2020-07" db="EMBL/GenBank/DDBJ databases">
        <authorList>
            <person name="Pettersson B.M.F."/>
            <person name="Behra P.R.K."/>
            <person name="Ramesh M."/>
            <person name="Das S."/>
            <person name="Dasgupta S."/>
            <person name="Kirsebom L.A."/>
        </authorList>
    </citation>
    <scope>NUCLEOTIDE SEQUENCE</scope>
    <source>
        <strain evidence="7">DSM 45439</strain>
    </source>
</reference>
<comment type="similarity">
    <text evidence="2">Belongs to the GPAT/DAPAT family.</text>
</comment>
<gene>
    <name evidence="7" type="ORF">H7I91_22920</name>
</gene>
<dbReference type="EMBL" id="JACKTG010000079">
    <property type="protein sequence ID" value="MCV6992087.1"/>
    <property type="molecule type" value="Genomic_DNA"/>
</dbReference>